<feature type="compositionally biased region" description="Polar residues" evidence="1">
    <location>
        <begin position="63"/>
        <end position="74"/>
    </location>
</feature>
<evidence type="ECO:0000313" key="3">
    <source>
        <dbReference type="Proteomes" id="UP000011116"/>
    </source>
</evidence>
<keyword evidence="3" id="KW-1185">Reference proteome</keyword>
<proteinExistence type="predicted"/>
<name>A0A8I6XBT9_HORVV</name>
<reference evidence="2" key="2">
    <citation type="submission" date="2020-10" db="EMBL/GenBank/DDBJ databases">
        <authorList>
            <person name="Scholz U."/>
            <person name="Mascher M."/>
            <person name="Fiebig A."/>
        </authorList>
    </citation>
    <scope>NUCLEOTIDE SEQUENCE [LARGE SCALE GENOMIC DNA]</scope>
    <source>
        <strain evidence="2">cv. Morex</strain>
    </source>
</reference>
<dbReference type="Gramene" id="HORVU.MOREX.r3.4HG0364340.1">
    <property type="protein sequence ID" value="HORVU.MOREX.r3.4HG0364340.1"/>
    <property type="gene ID" value="HORVU.MOREX.r3.4HG0364340"/>
</dbReference>
<accession>A0A8I6XBT9</accession>
<organism evidence="2 3">
    <name type="scientific">Hordeum vulgare subsp. vulgare</name>
    <name type="common">Domesticated barley</name>
    <dbReference type="NCBI Taxonomy" id="112509"/>
    <lineage>
        <taxon>Eukaryota</taxon>
        <taxon>Viridiplantae</taxon>
        <taxon>Streptophyta</taxon>
        <taxon>Embryophyta</taxon>
        <taxon>Tracheophyta</taxon>
        <taxon>Spermatophyta</taxon>
        <taxon>Magnoliopsida</taxon>
        <taxon>Liliopsida</taxon>
        <taxon>Poales</taxon>
        <taxon>Poaceae</taxon>
        <taxon>BOP clade</taxon>
        <taxon>Pooideae</taxon>
        <taxon>Triticodae</taxon>
        <taxon>Triticeae</taxon>
        <taxon>Hordeinae</taxon>
        <taxon>Hordeum</taxon>
    </lineage>
</organism>
<reference evidence="3" key="1">
    <citation type="journal article" date="2012" name="Nature">
        <title>A physical, genetic and functional sequence assembly of the barley genome.</title>
        <authorList>
            <consortium name="The International Barley Genome Sequencing Consortium"/>
            <person name="Mayer K.F."/>
            <person name="Waugh R."/>
            <person name="Brown J.W."/>
            <person name="Schulman A."/>
            <person name="Langridge P."/>
            <person name="Platzer M."/>
            <person name="Fincher G.B."/>
            <person name="Muehlbauer G.J."/>
            <person name="Sato K."/>
            <person name="Close T.J."/>
            <person name="Wise R.P."/>
            <person name="Stein N."/>
        </authorList>
    </citation>
    <scope>NUCLEOTIDE SEQUENCE [LARGE SCALE GENOMIC DNA]</scope>
    <source>
        <strain evidence="3">cv. Morex</strain>
    </source>
</reference>
<reference evidence="2" key="3">
    <citation type="submission" date="2022-01" db="UniProtKB">
        <authorList>
            <consortium name="EnsemblPlants"/>
        </authorList>
    </citation>
    <scope>IDENTIFICATION</scope>
    <source>
        <strain evidence="2">subsp. vulgare</strain>
    </source>
</reference>
<dbReference type="Proteomes" id="UP000011116">
    <property type="component" value="Chromosome 4H"/>
</dbReference>
<dbReference type="AlphaFoldDB" id="A0A8I6XBT9"/>
<feature type="region of interest" description="Disordered" evidence="1">
    <location>
        <begin position="63"/>
        <end position="86"/>
    </location>
</feature>
<protein>
    <submittedName>
        <fullName evidence="2">Uncharacterized protein</fullName>
    </submittedName>
</protein>
<evidence type="ECO:0000256" key="1">
    <source>
        <dbReference type="SAM" id="MobiDB-lite"/>
    </source>
</evidence>
<dbReference type="EnsemblPlants" id="HORVU.MOREX.r3.4HG0364340.1">
    <property type="protein sequence ID" value="HORVU.MOREX.r3.4HG0364340.1"/>
    <property type="gene ID" value="HORVU.MOREX.r3.4HG0364340"/>
</dbReference>
<evidence type="ECO:0000313" key="2">
    <source>
        <dbReference type="EnsemblPlants" id="HORVU.MOREX.r3.4HG0364340.1"/>
    </source>
</evidence>
<sequence length="161" mass="16929">MTASSASYPAGALSRCPATSAPPGWPSLSSSSLPCFTFPHVFSSLTHPPLSLLLSLLQETTMAPSTSPAPQAPNSPRAGDPAGTMGPRMTCSPRIHLLSRGHGAAMAVPASTPSAQYHPQLDPARSRSVPITLAMVALCRWCVHLWRRTPAICLVYVVFLG</sequence>